<protein>
    <submittedName>
        <fullName evidence="2">Uncharacterized protein</fullName>
    </submittedName>
</protein>
<dbReference type="GeneID" id="8300396"/>
<feature type="compositionally biased region" description="Low complexity" evidence="1">
    <location>
        <begin position="193"/>
        <end position="215"/>
    </location>
</feature>
<dbReference type="Proteomes" id="UP000002037">
    <property type="component" value="Unassembled WGS sequence"/>
</dbReference>
<gene>
    <name evidence="2" type="ORF">CTRG_02891</name>
</gene>
<evidence type="ECO:0000313" key="3">
    <source>
        <dbReference type="Proteomes" id="UP000002037"/>
    </source>
</evidence>
<dbReference type="EMBL" id="GG692397">
    <property type="protein sequence ID" value="EER34073.1"/>
    <property type="molecule type" value="Genomic_DNA"/>
</dbReference>
<sequence>MRLPKLPKKAESKKVAAPTTSIEFLEQGSVDEESGDRWLGSDLAKSLRFFDKAFVNYVKAAQLDSTLSDAYYNSARLLLHVYQIVKKVPHNHDVFTENGPLSVVQTIDQIISVYEEALNVCRQSGGISNDLLYNYAIVYLEWLELQSENENVDFGRLVEVYKMISEVFQKLLVQQTEDLQKFVQDLASIDSESGSINTNNSSNNINNNNNNNNETTQEELVSEEVIQPTDLFETLLSSYKLVQYMYENATSNSIIPSINTLVAPLLELNDQISQLLIEKFSEMTHVTDMVSNISMHDINELKLIKLTIVALTETDIMEVVELWRNDEEISADVPEKFMVASDNLQSLLDRNDINLETINGDSSEVNKENFWKILTFQNSLLKKAQELVNNKMQEQKKNNLQSEDLGSLIAQLSEIIIARADIELQRSTMKDYPPSVDNNEILFNNAKNLLRNAMNISNLNGGLRERMVEKIAREQAKLESVFRLCLLEDKKTVDDLDRIMTRKRWTEELPNLKKLGIYDNFGINDIKL</sequence>
<dbReference type="VEuPathDB" id="FungiDB:CTRG_02891"/>
<evidence type="ECO:0000313" key="2">
    <source>
        <dbReference type="EMBL" id="EER34073.1"/>
    </source>
</evidence>
<reference evidence="2 3" key="1">
    <citation type="journal article" date="2009" name="Nature">
        <title>Evolution of pathogenicity and sexual reproduction in eight Candida genomes.</title>
        <authorList>
            <person name="Butler G."/>
            <person name="Rasmussen M.D."/>
            <person name="Lin M.F."/>
            <person name="Santos M.A."/>
            <person name="Sakthikumar S."/>
            <person name="Munro C.A."/>
            <person name="Rheinbay E."/>
            <person name="Grabherr M."/>
            <person name="Forche A."/>
            <person name="Reedy J.L."/>
            <person name="Agrafioti I."/>
            <person name="Arnaud M.B."/>
            <person name="Bates S."/>
            <person name="Brown A.J."/>
            <person name="Brunke S."/>
            <person name="Costanzo M.C."/>
            <person name="Fitzpatrick D.A."/>
            <person name="de Groot P.W."/>
            <person name="Harris D."/>
            <person name="Hoyer L.L."/>
            <person name="Hube B."/>
            <person name="Klis F.M."/>
            <person name="Kodira C."/>
            <person name="Lennard N."/>
            <person name="Logue M.E."/>
            <person name="Martin R."/>
            <person name="Neiman A.M."/>
            <person name="Nikolaou E."/>
            <person name="Quail M.A."/>
            <person name="Quinn J."/>
            <person name="Santos M.C."/>
            <person name="Schmitzberger F.F."/>
            <person name="Sherlock G."/>
            <person name="Shah P."/>
            <person name="Silverstein K.A."/>
            <person name="Skrzypek M.S."/>
            <person name="Soll D."/>
            <person name="Staggs R."/>
            <person name="Stansfield I."/>
            <person name="Stumpf M.P."/>
            <person name="Sudbery P.E."/>
            <person name="Srikantha T."/>
            <person name="Zeng Q."/>
            <person name="Berman J."/>
            <person name="Berriman M."/>
            <person name="Heitman J."/>
            <person name="Gow N.A."/>
            <person name="Lorenz M.C."/>
            <person name="Birren B.W."/>
            <person name="Kellis M."/>
            <person name="Cuomo C.A."/>
        </authorList>
    </citation>
    <scope>NUCLEOTIDE SEQUENCE [LARGE SCALE GENOMIC DNA]</scope>
    <source>
        <strain evidence="3">ATCC MYA-3404 / T1</strain>
    </source>
</reference>
<organism evidence="2 3">
    <name type="scientific">Candida tropicalis (strain ATCC MYA-3404 / T1)</name>
    <name type="common">Yeast</name>
    <dbReference type="NCBI Taxonomy" id="294747"/>
    <lineage>
        <taxon>Eukaryota</taxon>
        <taxon>Fungi</taxon>
        <taxon>Dikarya</taxon>
        <taxon>Ascomycota</taxon>
        <taxon>Saccharomycotina</taxon>
        <taxon>Pichiomycetes</taxon>
        <taxon>Debaryomycetaceae</taxon>
        <taxon>Candida/Lodderomyces clade</taxon>
        <taxon>Candida</taxon>
    </lineage>
</organism>
<dbReference type="AlphaFoldDB" id="C5M919"/>
<dbReference type="KEGG" id="ctp:CTRG_02891"/>
<accession>C5M919</accession>
<dbReference type="RefSeq" id="XP_002548594.1">
    <property type="nucleotide sequence ID" value="XM_002548548.1"/>
</dbReference>
<evidence type="ECO:0000256" key="1">
    <source>
        <dbReference type="SAM" id="MobiDB-lite"/>
    </source>
</evidence>
<proteinExistence type="predicted"/>
<keyword evidence="3" id="KW-1185">Reference proteome</keyword>
<dbReference type="OrthoDB" id="5328412at2759"/>
<feature type="region of interest" description="Disordered" evidence="1">
    <location>
        <begin position="193"/>
        <end position="218"/>
    </location>
</feature>
<dbReference type="HOGENOM" id="CLU_043057_0_0_1"/>
<name>C5M919_CANTT</name>
<dbReference type="eggNOG" id="ENOG502S3IE">
    <property type="taxonomic scope" value="Eukaryota"/>
</dbReference>